<feature type="region of interest" description="Disordered" evidence="1">
    <location>
        <begin position="1"/>
        <end position="34"/>
    </location>
</feature>
<comment type="caution">
    <text evidence="2">The sequence shown here is derived from an EMBL/GenBank/DDBJ whole genome shotgun (WGS) entry which is preliminary data.</text>
</comment>
<evidence type="ECO:0000313" key="3">
    <source>
        <dbReference type="Proteomes" id="UP000735541"/>
    </source>
</evidence>
<protein>
    <recommendedName>
        <fullName evidence="4">DUF5324 family protein</fullName>
    </recommendedName>
</protein>
<gene>
    <name evidence="2" type="ORF">STHAL_06995</name>
</gene>
<name>A0ABS6TM11_STRHA</name>
<feature type="compositionally biased region" description="Low complexity" evidence="1">
    <location>
        <begin position="145"/>
        <end position="156"/>
    </location>
</feature>
<dbReference type="Proteomes" id="UP000735541">
    <property type="component" value="Unassembled WGS sequence"/>
</dbReference>
<proteinExistence type="predicted"/>
<feature type="region of interest" description="Disordered" evidence="1">
    <location>
        <begin position="125"/>
        <end position="178"/>
    </location>
</feature>
<keyword evidence="3" id="KW-1185">Reference proteome</keyword>
<dbReference type="EMBL" id="JAHUVW010000001">
    <property type="protein sequence ID" value="MBV7669237.1"/>
    <property type="molecule type" value="Genomic_DNA"/>
</dbReference>
<feature type="compositionally biased region" description="Basic and acidic residues" evidence="1">
    <location>
        <begin position="133"/>
        <end position="144"/>
    </location>
</feature>
<sequence>MAGTSRKEHTQLKKQAETDRAAGHREAAEARMAAGRVAADAWETVRDRPYASVLGVTEHRAPDVDTIATRLAEMRQTRVPARAQQKDAGDQRRIARFTATANKAREAASMYRAVADDAHTEKALQQRIAQQHPEFHRAETRARAEVQQVQEAQTARIEQQPRRYEPPAPSRSGPKLGR</sequence>
<organism evidence="2 3">
    <name type="scientific">Streptomyces halstedii</name>
    <dbReference type="NCBI Taxonomy" id="1944"/>
    <lineage>
        <taxon>Bacteria</taxon>
        <taxon>Bacillati</taxon>
        <taxon>Actinomycetota</taxon>
        <taxon>Actinomycetes</taxon>
        <taxon>Kitasatosporales</taxon>
        <taxon>Streptomycetaceae</taxon>
        <taxon>Streptomyces</taxon>
    </lineage>
</organism>
<evidence type="ECO:0008006" key="4">
    <source>
        <dbReference type="Google" id="ProtNLM"/>
    </source>
</evidence>
<reference evidence="2 3" key="1">
    <citation type="submission" date="2021-07" db="EMBL/GenBank/DDBJ databases">
        <title>Sequencing Streptomyces halstedii LGO-A4 genome an citrus endophytic actinomycete.</title>
        <authorList>
            <person name="Samborskyy M."/>
            <person name="Scott N."/>
            <person name="Deglau R."/>
            <person name="Dickens S."/>
            <person name="Oliveira L.G."/>
        </authorList>
    </citation>
    <scope>NUCLEOTIDE SEQUENCE [LARGE SCALE GENOMIC DNA]</scope>
    <source>
        <strain evidence="2 3">LGO-A4</strain>
    </source>
</reference>
<evidence type="ECO:0000313" key="2">
    <source>
        <dbReference type="EMBL" id="MBV7669237.1"/>
    </source>
</evidence>
<accession>A0ABS6TM11</accession>
<evidence type="ECO:0000256" key="1">
    <source>
        <dbReference type="SAM" id="MobiDB-lite"/>
    </source>
</evidence>
<feature type="compositionally biased region" description="Basic and acidic residues" evidence="1">
    <location>
        <begin position="1"/>
        <end position="29"/>
    </location>
</feature>